<dbReference type="AlphaFoldDB" id="A0A6L2PV48"/>
<proteinExistence type="predicted"/>
<comment type="caution">
    <text evidence="1">The sequence shown here is derived from an EMBL/GenBank/DDBJ whole genome shotgun (WGS) entry which is preliminary data.</text>
</comment>
<sequence length="102" mass="11878">MKMIGRSKKCLLLTFKRVQWKRKQHVVPCVVGLSTIRNVGFISVQNVRPSRRSSVNMFMSTTVLQEQVQELKGILIQKKRSLVAVRTVVYEHKDDLIFNKHL</sequence>
<dbReference type="InParanoid" id="A0A6L2PV48"/>
<dbReference type="EMBL" id="BLKM01012422">
    <property type="protein sequence ID" value="GFG36419.1"/>
    <property type="molecule type" value="Genomic_DNA"/>
</dbReference>
<organism evidence="1 2">
    <name type="scientific">Coptotermes formosanus</name>
    <name type="common">Formosan subterranean termite</name>
    <dbReference type="NCBI Taxonomy" id="36987"/>
    <lineage>
        <taxon>Eukaryota</taxon>
        <taxon>Metazoa</taxon>
        <taxon>Ecdysozoa</taxon>
        <taxon>Arthropoda</taxon>
        <taxon>Hexapoda</taxon>
        <taxon>Insecta</taxon>
        <taxon>Pterygota</taxon>
        <taxon>Neoptera</taxon>
        <taxon>Polyneoptera</taxon>
        <taxon>Dictyoptera</taxon>
        <taxon>Blattodea</taxon>
        <taxon>Blattoidea</taxon>
        <taxon>Termitoidae</taxon>
        <taxon>Rhinotermitidae</taxon>
        <taxon>Coptotermes</taxon>
    </lineage>
</organism>
<evidence type="ECO:0000313" key="2">
    <source>
        <dbReference type="Proteomes" id="UP000502823"/>
    </source>
</evidence>
<keyword evidence="2" id="KW-1185">Reference proteome</keyword>
<name>A0A6L2PV48_COPFO</name>
<dbReference type="Proteomes" id="UP000502823">
    <property type="component" value="Unassembled WGS sequence"/>
</dbReference>
<protein>
    <submittedName>
        <fullName evidence="1">Uncharacterized protein</fullName>
    </submittedName>
</protein>
<gene>
    <name evidence="1" type="ORF">Cfor_06998</name>
</gene>
<reference evidence="2" key="1">
    <citation type="submission" date="2020-01" db="EMBL/GenBank/DDBJ databases">
        <title>Draft genome sequence of the Termite Coptotermes fromosanus.</title>
        <authorList>
            <person name="Itakura S."/>
            <person name="Yosikawa Y."/>
            <person name="Umezawa K."/>
        </authorList>
    </citation>
    <scope>NUCLEOTIDE SEQUENCE [LARGE SCALE GENOMIC DNA]</scope>
</reference>
<evidence type="ECO:0000313" key="1">
    <source>
        <dbReference type="EMBL" id="GFG36419.1"/>
    </source>
</evidence>
<accession>A0A6L2PV48</accession>